<evidence type="ECO:0000256" key="1">
    <source>
        <dbReference type="SAM" id="MobiDB-lite"/>
    </source>
</evidence>
<reference evidence="2 3" key="1">
    <citation type="submission" date="2024-01" db="EMBL/GenBank/DDBJ databases">
        <title>The complete chloroplast genome sequence of Lithospermum erythrorhizon: insights into the phylogenetic relationship among Boraginaceae species and the maternal lineages of purple gromwells.</title>
        <authorList>
            <person name="Okada T."/>
            <person name="Watanabe K."/>
        </authorList>
    </citation>
    <scope>NUCLEOTIDE SEQUENCE [LARGE SCALE GENOMIC DNA]</scope>
</reference>
<proteinExistence type="predicted"/>
<keyword evidence="3" id="KW-1185">Reference proteome</keyword>
<dbReference type="Proteomes" id="UP001454036">
    <property type="component" value="Unassembled WGS sequence"/>
</dbReference>
<feature type="region of interest" description="Disordered" evidence="1">
    <location>
        <begin position="113"/>
        <end position="139"/>
    </location>
</feature>
<name>A0AAV3PI53_LITER</name>
<protein>
    <submittedName>
        <fullName evidence="2">Uncharacterized protein</fullName>
    </submittedName>
</protein>
<evidence type="ECO:0000313" key="2">
    <source>
        <dbReference type="EMBL" id="GAA0151364.1"/>
    </source>
</evidence>
<organism evidence="2 3">
    <name type="scientific">Lithospermum erythrorhizon</name>
    <name type="common">Purple gromwell</name>
    <name type="synonym">Lithospermum officinale var. erythrorhizon</name>
    <dbReference type="NCBI Taxonomy" id="34254"/>
    <lineage>
        <taxon>Eukaryota</taxon>
        <taxon>Viridiplantae</taxon>
        <taxon>Streptophyta</taxon>
        <taxon>Embryophyta</taxon>
        <taxon>Tracheophyta</taxon>
        <taxon>Spermatophyta</taxon>
        <taxon>Magnoliopsida</taxon>
        <taxon>eudicotyledons</taxon>
        <taxon>Gunneridae</taxon>
        <taxon>Pentapetalae</taxon>
        <taxon>asterids</taxon>
        <taxon>lamiids</taxon>
        <taxon>Boraginales</taxon>
        <taxon>Boraginaceae</taxon>
        <taxon>Boraginoideae</taxon>
        <taxon>Lithospermeae</taxon>
        <taxon>Lithospermum</taxon>
    </lineage>
</organism>
<feature type="compositionally biased region" description="Polar residues" evidence="1">
    <location>
        <begin position="130"/>
        <end position="139"/>
    </location>
</feature>
<accession>A0AAV3PI53</accession>
<gene>
    <name evidence="2" type="ORF">LIER_10098</name>
</gene>
<dbReference type="AlphaFoldDB" id="A0AAV3PI53"/>
<evidence type="ECO:0000313" key="3">
    <source>
        <dbReference type="Proteomes" id="UP001454036"/>
    </source>
</evidence>
<feature type="region of interest" description="Disordered" evidence="1">
    <location>
        <begin position="1"/>
        <end position="31"/>
    </location>
</feature>
<comment type="caution">
    <text evidence="2">The sequence shown here is derived from an EMBL/GenBank/DDBJ whole genome shotgun (WGS) entry which is preliminary data.</text>
</comment>
<dbReference type="EMBL" id="BAABME010001770">
    <property type="protein sequence ID" value="GAA0151364.1"/>
    <property type="molecule type" value="Genomic_DNA"/>
</dbReference>
<sequence>MTSSPVCTLLKGSHNRGGDISGGSPQEIPPIYTSVTSTSAQQDSVPQRRPDSPVTVMDPETLVFVILCTAMGAYFTYRNLTFSRDHDPFANIAIPQDAAQTVAILFNDAEVDENPGDSDVISVEPWSVRPPSSSTTESP</sequence>